<sequence length="132" mass="15349">LMVILFPLNFVLTGFNLHKAKQASFEGITRLIENGTREIKKEYNFCLRKIGKEVSSIHKDNLNIPTLFIHLEKEMMVDEKDLKYTKSLYSNKRVKIIKSDTMHLTHDFDYAVADLIGEELDFFGYEKMPSAS</sequence>
<evidence type="ECO:0008006" key="2">
    <source>
        <dbReference type="Google" id="ProtNLM"/>
    </source>
</evidence>
<dbReference type="EMBL" id="BARW01009605">
    <property type="protein sequence ID" value="GAI82532.1"/>
    <property type="molecule type" value="Genomic_DNA"/>
</dbReference>
<feature type="non-terminal residue" evidence="1">
    <location>
        <position position="1"/>
    </location>
</feature>
<comment type="caution">
    <text evidence="1">The sequence shown here is derived from an EMBL/GenBank/DDBJ whole genome shotgun (WGS) entry which is preliminary data.</text>
</comment>
<gene>
    <name evidence="1" type="ORF">S12H4_19254</name>
</gene>
<evidence type="ECO:0000313" key="1">
    <source>
        <dbReference type="EMBL" id="GAI82532.1"/>
    </source>
</evidence>
<reference evidence="1" key="1">
    <citation type="journal article" date="2014" name="Front. Microbiol.">
        <title>High frequency of phylogenetically diverse reductive dehalogenase-homologous genes in deep subseafloor sedimentary metagenomes.</title>
        <authorList>
            <person name="Kawai M."/>
            <person name="Futagami T."/>
            <person name="Toyoda A."/>
            <person name="Takaki Y."/>
            <person name="Nishi S."/>
            <person name="Hori S."/>
            <person name="Arai W."/>
            <person name="Tsubouchi T."/>
            <person name="Morono Y."/>
            <person name="Uchiyama I."/>
            <person name="Ito T."/>
            <person name="Fujiyama A."/>
            <person name="Inagaki F."/>
            <person name="Takami H."/>
        </authorList>
    </citation>
    <scope>NUCLEOTIDE SEQUENCE</scope>
    <source>
        <strain evidence="1">Expedition CK06-06</strain>
    </source>
</reference>
<proteinExistence type="predicted"/>
<dbReference type="AlphaFoldDB" id="X1RP81"/>
<accession>X1RP81</accession>
<name>X1RP81_9ZZZZ</name>
<protein>
    <recommendedName>
        <fullName evidence="2">Serine aminopeptidase S33 domain-containing protein</fullName>
    </recommendedName>
</protein>
<organism evidence="1">
    <name type="scientific">marine sediment metagenome</name>
    <dbReference type="NCBI Taxonomy" id="412755"/>
    <lineage>
        <taxon>unclassified sequences</taxon>
        <taxon>metagenomes</taxon>
        <taxon>ecological metagenomes</taxon>
    </lineage>
</organism>